<dbReference type="PATRIC" id="fig|388467.6.peg.3087"/>
<dbReference type="RefSeq" id="WP_052369629.1">
    <property type="nucleotide sequence ID" value="NZ_CM002803.1"/>
</dbReference>
<evidence type="ECO:0000313" key="1">
    <source>
        <dbReference type="EMBL" id="KEI67966.1"/>
    </source>
</evidence>
<dbReference type="STRING" id="388467.A19Y_3145"/>
<gene>
    <name evidence="1" type="ORF">A19Y_3145</name>
</gene>
<keyword evidence="2" id="KW-1185">Reference proteome</keyword>
<sequence length="178" mass="19476">MKKSVLSIGQIPGFSILLTTIIFVSSLLGLVPSALANTTPVSPIIASIFSFSGNRPTNLGIEQGKFAPCPTSPNCVSSQSLDAQHQIEPFTYKDTPKKAFENLKIIIANTQNAEIITAEANYIYAEFTSDLMGFVDDVEFYLDEKNSLIQVRSASRLGESDLGANRKRIEAIRARFQL</sequence>
<dbReference type="Proteomes" id="UP000027395">
    <property type="component" value="Chromosome"/>
</dbReference>
<dbReference type="InterPro" id="IPR010865">
    <property type="entry name" value="DUF1499"/>
</dbReference>
<dbReference type="AlphaFoldDB" id="A0A073CIM2"/>
<dbReference type="PANTHER" id="PTHR34801">
    <property type="entry name" value="EXPRESSED PROTEIN"/>
    <property type="match status" value="1"/>
</dbReference>
<dbReference type="HOGENOM" id="CLU_105603_1_0_3"/>
<dbReference type="EMBL" id="CM002803">
    <property type="protein sequence ID" value="KEI67966.1"/>
    <property type="molecule type" value="Genomic_DNA"/>
</dbReference>
<reference evidence="1 2" key="1">
    <citation type="journal article" date="2014" name="Appl. Environ. Microbiol.">
        <title>Elucidation of insertion elements encoded on plasmids and in vitro construction of shuttle vectors from the toxic cyanobacterium Planktothrix.</title>
        <authorList>
            <person name="Christiansen G."/>
            <person name="Goesmann A."/>
            <person name="Kurmayer R."/>
        </authorList>
    </citation>
    <scope>NUCLEOTIDE SEQUENCE [LARGE SCALE GENOMIC DNA]</scope>
    <source>
        <strain evidence="1 2">NIVA-CYA 126/8</strain>
    </source>
</reference>
<dbReference type="Pfam" id="PF07386">
    <property type="entry name" value="DUF1499"/>
    <property type="match status" value="1"/>
</dbReference>
<organism evidence="1 2">
    <name type="scientific">Planktothrix agardhii (strain NIVA-CYA 126/8)</name>
    <dbReference type="NCBI Taxonomy" id="388467"/>
    <lineage>
        <taxon>Bacteria</taxon>
        <taxon>Bacillati</taxon>
        <taxon>Cyanobacteriota</taxon>
        <taxon>Cyanophyceae</taxon>
        <taxon>Oscillatoriophycideae</taxon>
        <taxon>Oscillatoriales</taxon>
        <taxon>Microcoleaceae</taxon>
        <taxon>Planktothrix</taxon>
    </lineage>
</organism>
<evidence type="ECO:0000313" key="2">
    <source>
        <dbReference type="Proteomes" id="UP000027395"/>
    </source>
</evidence>
<evidence type="ECO:0008006" key="3">
    <source>
        <dbReference type="Google" id="ProtNLM"/>
    </source>
</evidence>
<dbReference type="PANTHER" id="PTHR34801:SF6">
    <property type="entry name" value="SLL1620 PROTEIN"/>
    <property type="match status" value="1"/>
</dbReference>
<protein>
    <recommendedName>
        <fullName evidence="3">DUF1499 domain-containing protein</fullName>
    </recommendedName>
</protein>
<name>A0A073CIM2_PLAA1</name>
<dbReference type="eggNOG" id="COG4446">
    <property type="taxonomic scope" value="Bacteria"/>
</dbReference>
<proteinExistence type="predicted"/>
<accession>A0A073CIM2</accession>